<accession>A0AAD8AW07</accession>
<evidence type="ECO:0000256" key="1">
    <source>
        <dbReference type="SAM" id="MobiDB-lite"/>
    </source>
</evidence>
<feature type="region of interest" description="Disordered" evidence="1">
    <location>
        <begin position="44"/>
        <end position="78"/>
    </location>
</feature>
<evidence type="ECO:0000313" key="2">
    <source>
        <dbReference type="EMBL" id="KAK0043436.1"/>
    </source>
</evidence>
<name>A0AAD8AW07_BIOPF</name>
<reference evidence="2" key="1">
    <citation type="journal article" date="2023" name="PLoS Negl. Trop. Dis.">
        <title>A genome sequence for Biomphalaria pfeifferi, the major vector snail for the human-infecting parasite Schistosoma mansoni.</title>
        <authorList>
            <person name="Bu L."/>
            <person name="Lu L."/>
            <person name="Laidemitt M.R."/>
            <person name="Zhang S.M."/>
            <person name="Mutuku M."/>
            <person name="Mkoji G."/>
            <person name="Steinauer M."/>
            <person name="Loker E.S."/>
        </authorList>
    </citation>
    <scope>NUCLEOTIDE SEQUENCE</scope>
    <source>
        <strain evidence="2">KasaAsao</strain>
    </source>
</reference>
<dbReference type="Proteomes" id="UP001233172">
    <property type="component" value="Unassembled WGS sequence"/>
</dbReference>
<sequence length="78" mass="8956">HEIAKCHADNASNVRDMQLWLVAFHNTWETQDVIPETRHAQNFDSSEYGESRVMGCANPSDKQRGRSPRRGTPMFVCH</sequence>
<reference evidence="2" key="2">
    <citation type="submission" date="2023-04" db="EMBL/GenBank/DDBJ databases">
        <authorList>
            <person name="Bu L."/>
            <person name="Lu L."/>
            <person name="Laidemitt M.R."/>
            <person name="Zhang S.M."/>
            <person name="Mutuku M."/>
            <person name="Mkoji G."/>
            <person name="Steinauer M."/>
            <person name="Loker E.S."/>
        </authorList>
    </citation>
    <scope>NUCLEOTIDE SEQUENCE</scope>
    <source>
        <strain evidence="2">KasaAsao</strain>
        <tissue evidence="2">Whole Snail</tissue>
    </source>
</reference>
<protein>
    <submittedName>
        <fullName evidence="2">Uncharacterized protein</fullName>
    </submittedName>
</protein>
<dbReference type="AlphaFoldDB" id="A0AAD8AW07"/>
<gene>
    <name evidence="2" type="ORF">Bpfe_027171</name>
</gene>
<feature type="non-terminal residue" evidence="2">
    <location>
        <position position="1"/>
    </location>
</feature>
<keyword evidence="3" id="KW-1185">Reference proteome</keyword>
<dbReference type="EMBL" id="JASAOG010000217">
    <property type="protein sequence ID" value="KAK0043436.1"/>
    <property type="molecule type" value="Genomic_DNA"/>
</dbReference>
<organism evidence="2 3">
    <name type="scientific">Biomphalaria pfeifferi</name>
    <name type="common">Bloodfluke planorb</name>
    <name type="synonym">Freshwater snail</name>
    <dbReference type="NCBI Taxonomy" id="112525"/>
    <lineage>
        <taxon>Eukaryota</taxon>
        <taxon>Metazoa</taxon>
        <taxon>Spiralia</taxon>
        <taxon>Lophotrochozoa</taxon>
        <taxon>Mollusca</taxon>
        <taxon>Gastropoda</taxon>
        <taxon>Heterobranchia</taxon>
        <taxon>Euthyneura</taxon>
        <taxon>Panpulmonata</taxon>
        <taxon>Hygrophila</taxon>
        <taxon>Lymnaeoidea</taxon>
        <taxon>Planorbidae</taxon>
        <taxon>Biomphalaria</taxon>
    </lineage>
</organism>
<comment type="caution">
    <text evidence="2">The sequence shown here is derived from an EMBL/GenBank/DDBJ whole genome shotgun (WGS) entry which is preliminary data.</text>
</comment>
<proteinExistence type="predicted"/>
<evidence type="ECO:0000313" key="3">
    <source>
        <dbReference type="Proteomes" id="UP001233172"/>
    </source>
</evidence>